<accession>A0A318T8Y6</accession>
<feature type="transmembrane region" description="Helical" evidence="1">
    <location>
        <begin position="21"/>
        <end position="42"/>
    </location>
</feature>
<keyword evidence="1" id="KW-0812">Transmembrane</keyword>
<protein>
    <submittedName>
        <fullName evidence="3">Flp pilus assembly protein TadG</fullName>
    </submittedName>
</protein>
<dbReference type="Proteomes" id="UP000247454">
    <property type="component" value="Unassembled WGS sequence"/>
</dbReference>
<evidence type="ECO:0000313" key="4">
    <source>
        <dbReference type="Proteomes" id="UP000247454"/>
    </source>
</evidence>
<feature type="domain" description="TadE-like" evidence="2">
    <location>
        <begin position="22"/>
        <end position="51"/>
    </location>
</feature>
<evidence type="ECO:0000313" key="3">
    <source>
        <dbReference type="EMBL" id="PYE89239.1"/>
    </source>
</evidence>
<gene>
    <name evidence="3" type="ORF">C7477_10474</name>
</gene>
<comment type="caution">
    <text evidence="3">The sequence shown here is derived from an EMBL/GenBank/DDBJ whole genome shotgun (WGS) entry which is preliminary data.</text>
</comment>
<evidence type="ECO:0000256" key="1">
    <source>
        <dbReference type="SAM" id="Phobius"/>
    </source>
</evidence>
<keyword evidence="4" id="KW-1185">Reference proteome</keyword>
<dbReference type="OrthoDB" id="7189296at2"/>
<organism evidence="3 4">
    <name type="scientific">Phyllobacterium leguminum</name>
    <dbReference type="NCBI Taxonomy" id="314237"/>
    <lineage>
        <taxon>Bacteria</taxon>
        <taxon>Pseudomonadati</taxon>
        <taxon>Pseudomonadota</taxon>
        <taxon>Alphaproteobacteria</taxon>
        <taxon>Hyphomicrobiales</taxon>
        <taxon>Phyllobacteriaceae</taxon>
        <taxon>Phyllobacterium</taxon>
    </lineage>
</organism>
<keyword evidence="1" id="KW-0472">Membrane</keyword>
<reference evidence="3 4" key="1">
    <citation type="submission" date="2018-06" db="EMBL/GenBank/DDBJ databases">
        <title>Genomic Encyclopedia of Type Strains, Phase III (KMG-III): the genomes of soil and plant-associated and newly described type strains.</title>
        <authorList>
            <person name="Whitman W."/>
        </authorList>
    </citation>
    <scope>NUCLEOTIDE SEQUENCE [LARGE SCALE GENOMIC DNA]</scope>
    <source>
        <strain evidence="3 4">ORS 1419</strain>
    </source>
</reference>
<dbReference type="InterPro" id="IPR012495">
    <property type="entry name" value="TadE-like_dom"/>
</dbReference>
<evidence type="ECO:0000259" key="2">
    <source>
        <dbReference type="Pfam" id="PF07811"/>
    </source>
</evidence>
<dbReference type="AlphaFoldDB" id="A0A318T8Y6"/>
<dbReference type="Pfam" id="PF07811">
    <property type="entry name" value="TadE"/>
    <property type="match status" value="1"/>
</dbReference>
<keyword evidence="1" id="KW-1133">Transmembrane helix</keyword>
<sequence>MKRQHSRAPSNIISRFIFDRSGVAAVEFVLVAPLIILIYLGAVELSMGLEVDKNVSRASGIIADIVAQQPSVSKAQLEDIAKIGAATLYPYDRDTDGAGIRITAIQVEQKKNNPAATVSWSYGEGGLTADTKGAGIDIPVPLHAPGAFLIKVDVALSYVPITTWGLRNIASTTGALPLSETYYLGPRLSNAIACSNC</sequence>
<proteinExistence type="predicted"/>
<dbReference type="EMBL" id="QJTF01000004">
    <property type="protein sequence ID" value="PYE89239.1"/>
    <property type="molecule type" value="Genomic_DNA"/>
</dbReference>
<name>A0A318T8Y6_9HYPH</name>